<reference evidence="3" key="1">
    <citation type="submission" date="2018-02" db="EMBL/GenBank/DDBJ databases">
        <title>Rhizophora mucronata_Transcriptome.</title>
        <authorList>
            <person name="Meera S.P."/>
            <person name="Sreeshan A."/>
            <person name="Augustine A."/>
        </authorList>
    </citation>
    <scope>NUCLEOTIDE SEQUENCE</scope>
    <source>
        <tissue evidence="3">Leaf</tissue>
    </source>
</reference>
<accession>A0A2P2IJP5</accession>
<sequence length="163" mass="18221">MYHKEDQFRRLLPTFIQIIDLSEQEESEYWAVMSAVFEGRPVDFITSMSSVDSIASTSEEAGINNKVRLLRTMLRWEEQILSEAIVGQTEYDSKLNGSPDSVALGEVVIVCWPNGEIMRLRSGSTAADAARRVGLEGKLVLVNGQLVLPNTELKYGDVVEVRL</sequence>
<dbReference type="InterPro" id="IPR012675">
    <property type="entry name" value="Beta-grasp_dom_sf"/>
</dbReference>
<dbReference type="Pfam" id="PF02824">
    <property type="entry name" value="TGS"/>
    <property type="match status" value="1"/>
</dbReference>
<dbReference type="Pfam" id="PF24500">
    <property type="entry name" value="DUF7589"/>
    <property type="match status" value="1"/>
</dbReference>
<dbReference type="InterPro" id="IPR056011">
    <property type="entry name" value="DUF7589"/>
</dbReference>
<dbReference type="InterPro" id="IPR004095">
    <property type="entry name" value="TGS"/>
</dbReference>
<name>A0A2P2IJP5_RHIMU</name>
<feature type="domain" description="TGS" evidence="1">
    <location>
        <begin position="109"/>
        <end position="161"/>
    </location>
</feature>
<dbReference type="Gene3D" id="3.10.20.30">
    <property type="match status" value="1"/>
</dbReference>
<evidence type="ECO:0000259" key="1">
    <source>
        <dbReference type="Pfam" id="PF02824"/>
    </source>
</evidence>
<evidence type="ECO:0000313" key="3">
    <source>
        <dbReference type="EMBL" id="MBW81438.1"/>
    </source>
</evidence>
<dbReference type="AlphaFoldDB" id="A0A2P2IJP5"/>
<evidence type="ECO:0000259" key="2">
    <source>
        <dbReference type="Pfam" id="PF24500"/>
    </source>
</evidence>
<proteinExistence type="predicted"/>
<organism evidence="3">
    <name type="scientific">Rhizophora mucronata</name>
    <name type="common">Asiatic mangrove</name>
    <dbReference type="NCBI Taxonomy" id="61149"/>
    <lineage>
        <taxon>Eukaryota</taxon>
        <taxon>Viridiplantae</taxon>
        <taxon>Streptophyta</taxon>
        <taxon>Embryophyta</taxon>
        <taxon>Tracheophyta</taxon>
        <taxon>Spermatophyta</taxon>
        <taxon>Magnoliopsida</taxon>
        <taxon>eudicotyledons</taxon>
        <taxon>Gunneridae</taxon>
        <taxon>Pentapetalae</taxon>
        <taxon>rosids</taxon>
        <taxon>fabids</taxon>
        <taxon>Malpighiales</taxon>
        <taxon>Rhizophoraceae</taxon>
        <taxon>Rhizophora</taxon>
    </lineage>
</organism>
<dbReference type="EMBL" id="GGEC01000955">
    <property type="protein sequence ID" value="MBW81438.1"/>
    <property type="molecule type" value="Transcribed_RNA"/>
</dbReference>
<feature type="domain" description="DUF7589" evidence="2">
    <location>
        <begin position="1"/>
        <end position="39"/>
    </location>
</feature>
<protein>
    <submittedName>
        <fullName evidence="3">Uncharacterized protein</fullName>
    </submittedName>
</protein>